<evidence type="ECO:0000313" key="2">
    <source>
        <dbReference type="EMBL" id="MCJ2380559.1"/>
    </source>
</evidence>
<dbReference type="Proteomes" id="UP001165444">
    <property type="component" value="Unassembled WGS sequence"/>
</dbReference>
<protein>
    <submittedName>
        <fullName evidence="2">Carboxypeptidase-like regulatory domain-containing protein</fullName>
    </submittedName>
</protein>
<keyword evidence="1" id="KW-0732">Signal</keyword>
<reference evidence="2 3" key="1">
    <citation type="submission" date="2022-03" db="EMBL/GenBank/DDBJ databases">
        <title>Parabacteroides sp. nov. isolated from swine feces.</title>
        <authorList>
            <person name="Bak J.E."/>
        </authorList>
    </citation>
    <scope>NUCLEOTIDE SEQUENCE [LARGE SCALE GENOMIC DNA]</scope>
    <source>
        <strain evidence="2 3">AGMB00274</strain>
    </source>
</reference>
<proteinExistence type="predicted"/>
<comment type="caution">
    <text evidence="2">The sequence shown here is derived from an EMBL/GenBank/DDBJ whole genome shotgun (WGS) entry which is preliminary data.</text>
</comment>
<evidence type="ECO:0000256" key="1">
    <source>
        <dbReference type="SAM" id="SignalP"/>
    </source>
</evidence>
<sequence length="403" mass="43446">MNKYLTGAFAFALLLSTSLSFTSCKDEDEVTQTPEQVETKIEAYVSGRVMEMGKPLADVTVAAGEITSTTDSEGNYTLAIGSAGDVTVTAYKDGYVAASSQVTVAESEILSLDFELTQQNESVTLSPDAELVLEEKRDEFTTLFFQPQSVTAATEVSITEYITRAEKDNMGALSVIYCTPDGQQFEQPVKIQVVRNTSSDLYFANMKHYVEENGTWKVESDMTVDPETGDYVGELDHFSSHAFGVEAQWGAKTATTEDGASQEFDNRGKLDAVKVPLTVESKNGWEVDGDLASIIRTALSGVSEADATELASELNRMIRNAKGSESSVSTQQVKLNEISISGDTKATVAVQHKISTSSMTVSVMFKGQPVSISVPVKVYNGVSMKVSYEYGSLTPEHSGGNIG</sequence>
<dbReference type="RefSeq" id="WP_243324619.1">
    <property type="nucleotide sequence ID" value="NZ_JAKZMM010000016.1"/>
</dbReference>
<dbReference type="SUPFAM" id="SSF49452">
    <property type="entry name" value="Starch-binding domain-like"/>
    <property type="match status" value="1"/>
</dbReference>
<dbReference type="PROSITE" id="PS51257">
    <property type="entry name" value="PROKAR_LIPOPROTEIN"/>
    <property type="match status" value="1"/>
</dbReference>
<dbReference type="Gene3D" id="2.60.40.1120">
    <property type="entry name" value="Carboxypeptidase-like, regulatory domain"/>
    <property type="match status" value="1"/>
</dbReference>
<name>A0ABT0C0N8_9BACT</name>
<dbReference type="EMBL" id="JAKZMM010000016">
    <property type="protein sequence ID" value="MCJ2380559.1"/>
    <property type="molecule type" value="Genomic_DNA"/>
</dbReference>
<dbReference type="Pfam" id="PF13620">
    <property type="entry name" value="CarboxypepD_reg"/>
    <property type="match status" value="1"/>
</dbReference>
<feature type="chain" id="PRO_5046702188" evidence="1">
    <location>
        <begin position="23"/>
        <end position="403"/>
    </location>
</feature>
<gene>
    <name evidence="2" type="ORF">MUN53_08050</name>
</gene>
<keyword evidence="3" id="KW-1185">Reference proteome</keyword>
<dbReference type="InterPro" id="IPR013784">
    <property type="entry name" value="Carb-bd-like_fold"/>
</dbReference>
<feature type="signal peptide" evidence="1">
    <location>
        <begin position="1"/>
        <end position="22"/>
    </location>
</feature>
<organism evidence="2 3">
    <name type="scientific">Parabacteroides faecalis</name>
    <dbReference type="NCBI Taxonomy" id="2924040"/>
    <lineage>
        <taxon>Bacteria</taxon>
        <taxon>Pseudomonadati</taxon>
        <taxon>Bacteroidota</taxon>
        <taxon>Bacteroidia</taxon>
        <taxon>Bacteroidales</taxon>
        <taxon>Tannerellaceae</taxon>
        <taxon>Parabacteroides</taxon>
    </lineage>
</organism>
<evidence type="ECO:0000313" key="3">
    <source>
        <dbReference type="Proteomes" id="UP001165444"/>
    </source>
</evidence>
<accession>A0ABT0C0N8</accession>